<gene>
    <name evidence="1" type="ORF">CRE_07616</name>
</gene>
<dbReference type="EMBL" id="DS268462">
    <property type="protein sequence ID" value="EFP06417.1"/>
    <property type="molecule type" value="Genomic_DNA"/>
</dbReference>
<dbReference type="InterPro" id="IPR012337">
    <property type="entry name" value="RNaseH-like_sf"/>
</dbReference>
<dbReference type="Gene3D" id="3.40.50.2300">
    <property type="match status" value="1"/>
</dbReference>
<protein>
    <submittedName>
        <fullName evidence="1">Uncharacterized protein</fullName>
    </submittedName>
</protein>
<accession>E3MP91</accession>
<organism evidence="2">
    <name type="scientific">Caenorhabditis remanei</name>
    <name type="common">Caenorhabditis vulgaris</name>
    <dbReference type="NCBI Taxonomy" id="31234"/>
    <lineage>
        <taxon>Eukaryota</taxon>
        <taxon>Metazoa</taxon>
        <taxon>Ecdysozoa</taxon>
        <taxon>Nematoda</taxon>
        <taxon>Chromadorea</taxon>
        <taxon>Rhabditida</taxon>
        <taxon>Rhabditina</taxon>
        <taxon>Rhabditomorpha</taxon>
        <taxon>Rhabditoidea</taxon>
        <taxon>Rhabditidae</taxon>
        <taxon>Peloderinae</taxon>
        <taxon>Caenorhabditis</taxon>
    </lineage>
</organism>
<dbReference type="AlphaFoldDB" id="E3MP91"/>
<reference evidence="1" key="1">
    <citation type="submission" date="2007-07" db="EMBL/GenBank/DDBJ databases">
        <title>PCAP assembly of the Caenorhabditis remanei genome.</title>
        <authorList>
            <consortium name="The Caenorhabditis remanei Sequencing Consortium"/>
            <person name="Wilson R.K."/>
        </authorList>
    </citation>
    <scope>NUCLEOTIDE SEQUENCE [LARGE SCALE GENOMIC DNA]</scope>
    <source>
        <strain evidence="1">PB4641</strain>
    </source>
</reference>
<dbReference type="InParanoid" id="E3MP91"/>
<proteinExistence type="predicted"/>
<keyword evidence="2" id="KW-1185">Reference proteome</keyword>
<dbReference type="Proteomes" id="UP000008281">
    <property type="component" value="Unassembled WGS sequence"/>
</dbReference>
<dbReference type="SUPFAM" id="SSF53098">
    <property type="entry name" value="Ribonuclease H-like"/>
    <property type="match status" value="1"/>
</dbReference>
<sequence length="180" mass="21408">MRVLERKIGKISKYDGIIIKKSNEFYLGYWIAFDQNATCPTDFAKADHFYEAKELRNWEVCCIKNEEIQGLSDQLVVEMSNNGMRTVFKKAKNAGRQLIFFVIRTRYHIHQAIKTYELKYDILTQEIHFETGEKFFRQAQTRQNIVNKTNMKLGGLDWQQLLEQSKSFDCWIRNFTKSKK</sequence>
<dbReference type="STRING" id="31234.E3MP91"/>
<name>E3MP91_CAERE</name>
<dbReference type="OrthoDB" id="9981668at2759"/>
<dbReference type="HOGENOM" id="CLU_1497613_0_0_1"/>
<dbReference type="eggNOG" id="KOG1041">
    <property type="taxonomic scope" value="Eukaryota"/>
</dbReference>
<evidence type="ECO:0000313" key="1">
    <source>
        <dbReference type="EMBL" id="EFP06417.1"/>
    </source>
</evidence>
<evidence type="ECO:0000313" key="2">
    <source>
        <dbReference type="Proteomes" id="UP000008281"/>
    </source>
</evidence>